<evidence type="ECO:0000256" key="6">
    <source>
        <dbReference type="ARBA" id="ARBA00022967"/>
    </source>
</evidence>
<feature type="transmembrane region" description="Helical" evidence="9">
    <location>
        <begin position="204"/>
        <end position="221"/>
    </location>
</feature>
<feature type="transmembrane region" description="Helical" evidence="9">
    <location>
        <begin position="241"/>
        <end position="262"/>
    </location>
</feature>
<keyword evidence="3" id="KW-0285">Flavoprotein</keyword>
<dbReference type="GO" id="GO:0055085">
    <property type="term" value="P:transmembrane transport"/>
    <property type="evidence" value="ECO:0007669"/>
    <property type="project" value="InterPro"/>
</dbReference>
<feature type="transmembrane region" description="Helical" evidence="9">
    <location>
        <begin position="41"/>
        <end position="61"/>
    </location>
</feature>
<proteinExistence type="predicted"/>
<evidence type="ECO:0000256" key="4">
    <source>
        <dbReference type="ARBA" id="ARBA00022643"/>
    </source>
</evidence>
<dbReference type="AlphaFoldDB" id="A0A9D2F0Q0"/>
<evidence type="ECO:0000256" key="3">
    <source>
        <dbReference type="ARBA" id="ARBA00022630"/>
    </source>
</evidence>
<sequence>MPKRVTIERSENHAYYSGLLWCSVPLVGMACYYYGARPALLLLAGLLTAYLCDCALAPLHGEGYQTHEPSSECFAALIVLMMPATVPYSVVVVAVITAVLVKEAFGGEGHYPFHPAAAGMAVAGISWPDSVYQYPLPGTRLPLFGTVDTTLVQGMNATLRDGGLPSASTMNLLTGNVSAALGTSAALVIMACGLFLLVRGHVKLSVLIPFFAFCIGLPWLLPQLNELPVLSWPWEYVRQRIYLEKYIILSGTALFGGLFLICEPVTMPNRTSSRIVYGAALGIATFAFRIFSPYESAVCFALLIVGAIPEWLDLISHRTERIRFMRKEERRLAKFTKPE</sequence>
<dbReference type="Pfam" id="PF03116">
    <property type="entry name" value="NQR2_RnfD_RnfE"/>
    <property type="match status" value="1"/>
</dbReference>
<feature type="transmembrane region" description="Helical" evidence="9">
    <location>
        <begin position="12"/>
        <end position="35"/>
    </location>
</feature>
<keyword evidence="4" id="KW-0288">FMN</keyword>
<dbReference type="Proteomes" id="UP000824031">
    <property type="component" value="Unassembled WGS sequence"/>
</dbReference>
<keyword evidence="7 9" id="KW-1133">Transmembrane helix</keyword>
<organism evidence="10 11">
    <name type="scientific">Candidatus Gemmiger excrementavium</name>
    <dbReference type="NCBI Taxonomy" id="2838608"/>
    <lineage>
        <taxon>Bacteria</taxon>
        <taxon>Bacillati</taxon>
        <taxon>Bacillota</taxon>
        <taxon>Clostridia</taxon>
        <taxon>Eubacteriales</taxon>
        <taxon>Gemmiger</taxon>
    </lineage>
</organism>
<dbReference type="PANTHER" id="PTHR30578">
    <property type="entry name" value="ELECTRON TRANSPORT COMPLEX PROTEIN RNFD"/>
    <property type="match status" value="1"/>
</dbReference>
<evidence type="ECO:0000256" key="1">
    <source>
        <dbReference type="ARBA" id="ARBA00022448"/>
    </source>
</evidence>
<feature type="transmembrane region" description="Helical" evidence="9">
    <location>
        <begin position="73"/>
        <end position="101"/>
    </location>
</feature>
<evidence type="ECO:0000256" key="7">
    <source>
        <dbReference type="ARBA" id="ARBA00022989"/>
    </source>
</evidence>
<dbReference type="PROSITE" id="PS51257">
    <property type="entry name" value="PROKAR_LIPOPROTEIN"/>
    <property type="match status" value="1"/>
</dbReference>
<evidence type="ECO:0000313" key="10">
    <source>
        <dbReference type="EMBL" id="HIZ47253.1"/>
    </source>
</evidence>
<keyword evidence="1" id="KW-0813">Transport</keyword>
<dbReference type="GO" id="GO:0005886">
    <property type="term" value="C:plasma membrane"/>
    <property type="evidence" value="ECO:0007669"/>
    <property type="project" value="TreeGrafter"/>
</dbReference>
<feature type="transmembrane region" description="Helical" evidence="9">
    <location>
        <begin position="274"/>
        <end position="291"/>
    </location>
</feature>
<reference evidence="10" key="1">
    <citation type="journal article" date="2021" name="PeerJ">
        <title>Extensive microbial diversity within the chicken gut microbiome revealed by metagenomics and culture.</title>
        <authorList>
            <person name="Gilroy R."/>
            <person name="Ravi A."/>
            <person name="Getino M."/>
            <person name="Pursley I."/>
            <person name="Horton D.L."/>
            <person name="Alikhan N.F."/>
            <person name="Baker D."/>
            <person name="Gharbi K."/>
            <person name="Hall N."/>
            <person name="Watson M."/>
            <person name="Adriaenssens E.M."/>
            <person name="Foster-Nyarko E."/>
            <person name="Jarju S."/>
            <person name="Secka A."/>
            <person name="Antonio M."/>
            <person name="Oren A."/>
            <person name="Chaudhuri R.R."/>
            <person name="La Ragione R."/>
            <person name="Hildebrand F."/>
            <person name="Pallen M.J."/>
        </authorList>
    </citation>
    <scope>NUCLEOTIDE SEQUENCE</scope>
    <source>
        <strain evidence="10">3436</strain>
    </source>
</reference>
<keyword evidence="5 9" id="KW-0812">Transmembrane</keyword>
<reference evidence="10" key="2">
    <citation type="submission" date="2021-04" db="EMBL/GenBank/DDBJ databases">
        <authorList>
            <person name="Gilroy R."/>
        </authorList>
    </citation>
    <scope>NUCLEOTIDE SEQUENCE</scope>
    <source>
        <strain evidence="10">3436</strain>
    </source>
</reference>
<name>A0A9D2F0Q0_9FIRM</name>
<dbReference type="InterPro" id="IPR004338">
    <property type="entry name" value="NqrB/RnfD"/>
</dbReference>
<keyword evidence="2" id="KW-0597">Phosphoprotein</keyword>
<feature type="transmembrane region" description="Helical" evidence="9">
    <location>
        <begin position="297"/>
        <end position="316"/>
    </location>
</feature>
<feature type="transmembrane region" description="Helical" evidence="9">
    <location>
        <begin position="177"/>
        <end position="197"/>
    </location>
</feature>
<protein>
    <submittedName>
        <fullName evidence="10">RnfABCDGE type electron transport complex subunit D</fullName>
    </submittedName>
</protein>
<evidence type="ECO:0000313" key="11">
    <source>
        <dbReference type="Proteomes" id="UP000824031"/>
    </source>
</evidence>
<evidence type="ECO:0000256" key="5">
    <source>
        <dbReference type="ARBA" id="ARBA00022692"/>
    </source>
</evidence>
<evidence type="ECO:0000256" key="8">
    <source>
        <dbReference type="ARBA" id="ARBA00023136"/>
    </source>
</evidence>
<comment type="caution">
    <text evidence="10">The sequence shown here is derived from an EMBL/GenBank/DDBJ whole genome shotgun (WGS) entry which is preliminary data.</text>
</comment>
<accession>A0A9D2F0Q0</accession>
<dbReference type="EMBL" id="DXBO01000016">
    <property type="protein sequence ID" value="HIZ47253.1"/>
    <property type="molecule type" value="Genomic_DNA"/>
</dbReference>
<evidence type="ECO:0000256" key="2">
    <source>
        <dbReference type="ARBA" id="ARBA00022553"/>
    </source>
</evidence>
<dbReference type="PANTHER" id="PTHR30578:SF0">
    <property type="entry name" value="ION-TRANSLOCATING OXIDOREDUCTASE COMPLEX SUBUNIT D"/>
    <property type="match status" value="1"/>
</dbReference>
<keyword evidence="6" id="KW-1278">Translocase</keyword>
<keyword evidence="8 9" id="KW-0472">Membrane</keyword>
<evidence type="ECO:0000256" key="9">
    <source>
        <dbReference type="SAM" id="Phobius"/>
    </source>
</evidence>
<gene>
    <name evidence="10" type="ORF">H9810_00850</name>
</gene>